<dbReference type="Proteomes" id="UP000827284">
    <property type="component" value="Unassembled WGS sequence"/>
</dbReference>
<dbReference type="SUPFAM" id="SSF56112">
    <property type="entry name" value="Protein kinase-like (PK-like)"/>
    <property type="match status" value="1"/>
</dbReference>
<evidence type="ECO:0000256" key="4">
    <source>
        <dbReference type="ARBA" id="ARBA00022840"/>
    </source>
</evidence>
<gene>
    <name evidence="7" type="ORF">EMPS_09529</name>
</gene>
<name>A0A9P3M0P1_9FUNG</name>
<feature type="compositionally biased region" description="Polar residues" evidence="5">
    <location>
        <begin position="328"/>
        <end position="337"/>
    </location>
</feature>
<dbReference type="InterPro" id="IPR001245">
    <property type="entry name" value="Ser-Thr/Tyr_kinase_cat_dom"/>
</dbReference>
<evidence type="ECO:0000256" key="1">
    <source>
        <dbReference type="ARBA" id="ARBA00022679"/>
    </source>
</evidence>
<comment type="caution">
    <text evidence="7">The sequence shown here is derived from an EMBL/GenBank/DDBJ whole genome shotgun (WGS) entry which is preliminary data.</text>
</comment>
<dbReference type="OrthoDB" id="6718656at2759"/>
<keyword evidence="3" id="KW-0418">Kinase</keyword>
<accession>A0A9P3M0P1</accession>
<proteinExistence type="predicted"/>
<keyword evidence="1" id="KW-0808">Transferase</keyword>
<keyword evidence="8" id="KW-1185">Reference proteome</keyword>
<evidence type="ECO:0000259" key="6">
    <source>
        <dbReference type="PROSITE" id="PS50011"/>
    </source>
</evidence>
<reference evidence="7" key="1">
    <citation type="submission" date="2021-11" db="EMBL/GenBank/DDBJ databases">
        <authorList>
            <person name="Herlambang A."/>
            <person name="Guo Y."/>
            <person name="Takashima Y."/>
            <person name="Nishizawa T."/>
        </authorList>
    </citation>
    <scope>NUCLEOTIDE SEQUENCE</scope>
    <source>
        <strain evidence="7">E1425</strain>
    </source>
</reference>
<keyword evidence="2" id="KW-0547">Nucleotide-binding</keyword>
<sequence>MTVAASPVSQDILSVLQQNTPHIPYEEFSRLIHDTYIPGRIGTAHVGRWREYEVELREPSSLDPVSVEKEIRMLHRLRKCPQIIHLYGFTIEPETLQPLLVFQHTEHGTLQSYLLNFHPHLTWPDRYNLAMDVALGLRYLHQRGSCRHRHLHSASVLIDTNGSAILSDFGNSRDSDVVSSREHVCRMAYLAPERLSKNGSRYSVECDIYSLGMVFWEISSGRPPFEELIKAQVAQSGTLTALAQNIVAGRRERTVKGTDPAYEAIYTRCWSPNPQDRPDLEWIINALSALLKQPANAVMRQMEELSIVDEEPYVPMHASKQPTPPRTPTSAGFSRNMSIKMPRSPSLESETSSLLTRSRELLMSPREPDYPPPPPPMPPPIPPVSQRRKLSTAPSFGPSMRSMSVSSGSSTSSSNSVPTIPSRDARRVSTMNSSIHSGELRYEPPMTPASSSSSSSRRRGPQSIWEACQEGNADLAEWHILTSGTHPDSLVSLPLYSMLAEVAPIHVACFYQPETLLDVLKTLQRNGANMQLLTTLTHQTALHIVLESATNYNIALEATKYLMLECKLNVNDQDNRGLTPFHKYLKNQNLSGIPSVAGSELYTLLRDRGEANLNLESHHEGNALGMTARYLRVDLMKLFLLTDLTCSEYRSLSYAMSAVEAPLSESRSSKTAQDLCRNVLAEWKGEKGETKRMHMAERILQHQGLAAPSSAPGSLNASASMASSAASFPALTSSKSKKQGGGLLGLGKSSKASKEEPSPVVSALPSKVATEVDAAKKILGSTAVKQRKLKTLIADSGF</sequence>
<dbReference type="GO" id="GO:0005524">
    <property type="term" value="F:ATP binding"/>
    <property type="evidence" value="ECO:0007669"/>
    <property type="project" value="UniProtKB-KW"/>
</dbReference>
<dbReference type="Pfam" id="PF07714">
    <property type="entry name" value="PK_Tyr_Ser-Thr"/>
    <property type="match status" value="1"/>
</dbReference>
<dbReference type="Gene3D" id="1.10.510.10">
    <property type="entry name" value="Transferase(Phosphotransferase) domain 1"/>
    <property type="match status" value="1"/>
</dbReference>
<dbReference type="PANTHER" id="PTHR44329">
    <property type="entry name" value="SERINE/THREONINE-PROTEIN KINASE TNNI3K-RELATED"/>
    <property type="match status" value="1"/>
</dbReference>
<dbReference type="PANTHER" id="PTHR44329:SF288">
    <property type="entry name" value="MITOGEN-ACTIVATED PROTEIN KINASE KINASE KINASE 20"/>
    <property type="match status" value="1"/>
</dbReference>
<evidence type="ECO:0000256" key="5">
    <source>
        <dbReference type="SAM" id="MobiDB-lite"/>
    </source>
</evidence>
<feature type="region of interest" description="Disordered" evidence="5">
    <location>
        <begin position="315"/>
        <end position="463"/>
    </location>
</feature>
<dbReference type="GO" id="GO:0004674">
    <property type="term" value="F:protein serine/threonine kinase activity"/>
    <property type="evidence" value="ECO:0007669"/>
    <property type="project" value="TreeGrafter"/>
</dbReference>
<evidence type="ECO:0000256" key="3">
    <source>
        <dbReference type="ARBA" id="ARBA00022777"/>
    </source>
</evidence>
<feature type="compositionally biased region" description="Low complexity" evidence="5">
    <location>
        <begin position="395"/>
        <end position="422"/>
    </location>
</feature>
<keyword evidence="4" id="KW-0067">ATP-binding</keyword>
<evidence type="ECO:0000313" key="7">
    <source>
        <dbReference type="EMBL" id="GJJ77170.1"/>
    </source>
</evidence>
<dbReference type="InterPro" id="IPR051681">
    <property type="entry name" value="Ser/Thr_Kinases-Pseudokinases"/>
</dbReference>
<feature type="region of interest" description="Disordered" evidence="5">
    <location>
        <begin position="732"/>
        <end position="766"/>
    </location>
</feature>
<evidence type="ECO:0000313" key="8">
    <source>
        <dbReference type="Proteomes" id="UP000827284"/>
    </source>
</evidence>
<dbReference type="Gene3D" id="1.25.40.20">
    <property type="entry name" value="Ankyrin repeat-containing domain"/>
    <property type="match status" value="1"/>
</dbReference>
<feature type="domain" description="Protein kinase" evidence="6">
    <location>
        <begin position="30"/>
        <end position="291"/>
    </location>
</feature>
<reference evidence="7" key="2">
    <citation type="journal article" date="2022" name="Microbiol. Resour. Announc.">
        <title>Whole-Genome Sequence of Entomortierella parvispora E1425, a Mucoromycotan Fungus Associated with Burkholderiaceae-Related Endosymbiotic Bacteria.</title>
        <authorList>
            <person name="Herlambang A."/>
            <person name="Guo Y."/>
            <person name="Takashima Y."/>
            <person name="Narisawa K."/>
            <person name="Ohta H."/>
            <person name="Nishizawa T."/>
        </authorList>
    </citation>
    <scope>NUCLEOTIDE SEQUENCE</scope>
    <source>
        <strain evidence="7">E1425</strain>
    </source>
</reference>
<feature type="compositionally biased region" description="Low complexity" evidence="5">
    <location>
        <begin position="342"/>
        <end position="356"/>
    </location>
</feature>
<dbReference type="SUPFAM" id="SSF48403">
    <property type="entry name" value="Ankyrin repeat"/>
    <property type="match status" value="1"/>
</dbReference>
<protein>
    <recommendedName>
        <fullName evidence="6">Protein kinase domain-containing protein</fullName>
    </recommendedName>
</protein>
<dbReference type="InterPro" id="IPR036770">
    <property type="entry name" value="Ankyrin_rpt-contain_sf"/>
</dbReference>
<dbReference type="InterPro" id="IPR011009">
    <property type="entry name" value="Kinase-like_dom_sf"/>
</dbReference>
<organism evidence="7 8">
    <name type="scientific">Entomortierella parvispora</name>
    <dbReference type="NCBI Taxonomy" id="205924"/>
    <lineage>
        <taxon>Eukaryota</taxon>
        <taxon>Fungi</taxon>
        <taxon>Fungi incertae sedis</taxon>
        <taxon>Mucoromycota</taxon>
        <taxon>Mortierellomycotina</taxon>
        <taxon>Mortierellomycetes</taxon>
        <taxon>Mortierellales</taxon>
        <taxon>Mortierellaceae</taxon>
        <taxon>Entomortierella</taxon>
    </lineage>
</organism>
<dbReference type="InterPro" id="IPR000719">
    <property type="entry name" value="Prot_kinase_dom"/>
</dbReference>
<dbReference type="PROSITE" id="PS50011">
    <property type="entry name" value="PROTEIN_KINASE_DOM"/>
    <property type="match status" value="1"/>
</dbReference>
<evidence type="ECO:0000256" key="2">
    <source>
        <dbReference type="ARBA" id="ARBA00022741"/>
    </source>
</evidence>
<dbReference type="AlphaFoldDB" id="A0A9P3M0P1"/>
<dbReference type="EMBL" id="BQFW01000013">
    <property type="protein sequence ID" value="GJJ77170.1"/>
    <property type="molecule type" value="Genomic_DNA"/>
</dbReference>
<feature type="compositionally biased region" description="Pro residues" evidence="5">
    <location>
        <begin position="370"/>
        <end position="383"/>
    </location>
</feature>